<feature type="region of interest" description="Disordered" evidence="1">
    <location>
        <begin position="1"/>
        <end position="44"/>
    </location>
</feature>
<gene>
    <name evidence="2" type="ORF">CCACVL1_18064</name>
</gene>
<comment type="caution">
    <text evidence="2">The sequence shown here is derived from an EMBL/GenBank/DDBJ whole genome shotgun (WGS) entry which is preliminary data.</text>
</comment>
<dbReference type="Proteomes" id="UP000188268">
    <property type="component" value="Unassembled WGS sequence"/>
</dbReference>
<evidence type="ECO:0000313" key="2">
    <source>
        <dbReference type="EMBL" id="OMO71796.1"/>
    </source>
</evidence>
<evidence type="ECO:0000313" key="3">
    <source>
        <dbReference type="Proteomes" id="UP000188268"/>
    </source>
</evidence>
<dbReference type="EMBL" id="AWWV01011529">
    <property type="protein sequence ID" value="OMO71796.1"/>
    <property type="molecule type" value="Genomic_DNA"/>
</dbReference>
<reference evidence="2 3" key="1">
    <citation type="submission" date="2013-09" db="EMBL/GenBank/DDBJ databases">
        <title>Corchorus capsularis genome sequencing.</title>
        <authorList>
            <person name="Alam M."/>
            <person name="Haque M.S."/>
            <person name="Islam M.S."/>
            <person name="Emdad E.M."/>
            <person name="Islam M.M."/>
            <person name="Ahmed B."/>
            <person name="Halim A."/>
            <person name="Hossen Q.M.M."/>
            <person name="Hossain M.Z."/>
            <person name="Ahmed R."/>
            <person name="Khan M.M."/>
            <person name="Islam R."/>
            <person name="Rashid M.M."/>
            <person name="Khan S.A."/>
            <person name="Rahman M.S."/>
            <person name="Alam M."/>
        </authorList>
    </citation>
    <scope>NUCLEOTIDE SEQUENCE [LARGE SCALE GENOMIC DNA]</scope>
    <source>
        <strain evidence="3">cv. CVL-1</strain>
        <tissue evidence="2">Whole seedling</tissue>
    </source>
</reference>
<accession>A0A1R3HN26</accession>
<keyword evidence="3" id="KW-1185">Reference proteome</keyword>
<dbReference type="Gramene" id="OMO71796">
    <property type="protein sequence ID" value="OMO71796"/>
    <property type="gene ID" value="CCACVL1_18064"/>
</dbReference>
<protein>
    <submittedName>
        <fullName evidence="2">Uncharacterized protein</fullName>
    </submittedName>
</protein>
<dbReference type="AlphaFoldDB" id="A0A1R3HN26"/>
<proteinExistence type="predicted"/>
<name>A0A1R3HN26_COCAP</name>
<feature type="compositionally biased region" description="Basic and acidic residues" evidence="1">
    <location>
        <begin position="1"/>
        <end position="11"/>
    </location>
</feature>
<evidence type="ECO:0000256" key="1">
    <source>
        <dbReference type="SAM" id="MobiDB-lite"/>
    </source>
</evidence>
<sequence length="44" mass="4915">MEAQDTKDPKASIKGMAQKQVQNEIKRNKGKVGPVSKLSKMKEE</sequence>
<organism evidence="2 3">
    <name type="scientific">Corchorus capsularis</name>
    <name type="common">Jute</name>
    <dbReference type="NCBI Taxonomy" id="210143"/>
    <lineage>
        <taxon>Eukaryota</taxon>
        <taxon>Viridiplantae</taxon>
        <taxon>Streptophyta</taxon>
        <taxon>Embryophyta</taxon>
        <taxon>Tracheophyta</taxon>
        <taxon>Spermatophyta</taxon>
        <taxon>Magnoliopsida</taxon>
        <taxon>eudicotyledons</taxon>
        <taxon>Gunneridae</taxon>
        <taxon>Pentapetalae</taxon>
        <taxon>rosids</taxon>
        <taxon>malvids</taxon>
        <taxon>Malvales</taxon>
        <taxon>Malvaceae</taxon>
        <taxon>Grewioideae</taxon>
        <taxon>Apeibeae</taxon>
        <taxon>Corchorus</taxon>
    </lineage>
</organism>